<name>A0A3L7K0Z5_9BACI</name>
<keyword evidence="2" id="KW-1185">Reference proteome</keyword>
<protein>
    <submittedName>
        <fullName evidence="1">Uncharacterized protein</fullName>
    </submittedName>
</protein>
<gene>
    <name evidence="1" type="ORF">D9X91_14800</name>
</gene>
<accession>A0A3L7K0Z5</accession>
<dbReference type="AlphaFoldDB" id="A0A3L7K0Z5"/>
<comment type="caution">
    <text evidence="1">The sequence shown here is derived from an EMBL/GenBank/DDBJ whole genome shotgun (WGS) entry which is preliminary data.</text>
</comment>
<dbReference type="EMBL" id="RCVZ01000010">
    <property type="protein sequence ID" value="RLQ94322.1"/>
    <property type="molecule type" value="Genomic_DNA"/>
</dbReference>
<dbReference type="RefSeq" id="WP_121681413.1">
    <property type="nucleotide sequence ID" value="NZ_RCVZ01000010.1"/>
</dbReference>
<evidence type="ECO:0000313" key="2">
    <source>
        <dbReference type="Proteomes" id="UP000276770"/>
    </source>
</evidence>
<dbReference type="Proteomes" id="UP000276770">
    <property type="component" value="Unassembled WGS sequence"/>
</dbReference>
<proteinExistence type="predicted"/>
<reference evidence="1 2" key="1">
    <citation type="submission" date="2018-10" db="EMBL/GenBank/DDBJ databases">
        <title>Falsibacillus sp. genome draft.</title>
        <authorList>
            <person name="Shi S."/>
        </authorList>
    </citation>
    <scope>NUCLEOTIDE SEQUENCE [LARGE SCALE GENOMIC DNA]</scope>
    <source>
        <strain evidence="1 2">GY 10110</strain>
    </source>
</reference>
<organism evidence="1 2">
    <name type="scientific">Falsibacillus albus</name>
    <dbReference type="NCBI Taxonomy" id="2478915"/>
    <lineage>
        <taxon>Bacteria</taxon>
        <taxon>Bacillati</taxon>
        <taxon>Bacillota</taxon>
        <taxon>Bacilli</taxon>
        <taxon>Bacillales</taxon>
        <taxon>Bacillaceae</taxon>
        <taxon>Falsibacillus</taxon>
    </lineage>
</organism>
<sequence>MFRLGDYIRVYSAGNTIGTGIFLKFATEEELLAPTSALVWLDESDLSMHVTDLATINIQKLNYSNK</sequence>
<evidence type="ECO:0000313" key="1">
    <source>
        <dbReference type="EMBL" id="RLQ94322.1"/>
    </source>
</evidence>